<feature type="domain" description="RNase H type-1" evidence="1">
    <location>
        <begin position="55"/>
        <end position="119"/>
    </location>
</feature>
<dbReference type="PANTHER" id="PTHR47723">
    <property type="entry name" value="OS05G0353850 PROTEIN"/>
    <property type="match status" value="1"/>
</dbReference>
<dbReference type="Proteomes" id="UP000436088">
    <property type="component" value="Unassembled WGS sequence"/>
</dbReference>
<dbReference type="PANTHER" id="PTHR47723:SF19">
    <property type="entry name" value="POLYNUCLEOTIDYL TRANSFERASE, RIBONUCLEASE H-LIKE SUPERFAMILY PROTEIN"/>
    <property type="match status" value="1"/>
</dbReference>
<dbReference type="AlphaFoldDB" id="A0A6A2XKX2"/>
<keyword evidence="3" id="KW-1185">Reference proteome</keyword>
<dbReference type="EMBL" id="VEPZ02001568">
    <property type="protein sequence ID" value="KAE8667735.1"/>
    <property type="molecule type" value="Genomic_DNA"/>
</dbReference>
<evidence type="ECO:0000313" key="3">
    <source>
        <dbReference type="Proteomes" id="UP000436088"/>
    </source>
</evidence>
<comment type="caution">
    <text evidence="2">The sequence shown here is derived from an EMBL/GenBank/DDBJ whole genome shotgun (WGS) entry which is preliminary data.</text>
</comment>
<accession>A0A6A2XKX2</accession>
<dbReference type="Pfam" id="PF13456">
    <property type="entry name" value="RVT_3"/>
    <property type="match status" value="1"/>
</dbReference>
<organism evidence="2 3">
    <name type="scientific">Hibiscus syriacus</name>
    <name type="common">Rose of Sharon</name>
    <dbReference type="NCBI Taxonomy" id="106335"/>
    <lineage>
        <taxon>Eukaryota</taxon>
        <taxon>Viridiplantae</taxon>
        <taxon>Streptophyta</taxon>
        <taxon>Embryophyta</taxon>
        <taxon>Tracheophyta</taxon>
        <taxon>Spermatophyta</taxon>
        <taxon>Magnoliopsida</taxon>
        <taxon>eudicotyledons</taxon>
        <taxon>Gunneridae</taxon>
        <taxon>Pentapetalae</taxon>
        <taxon>rosids</taxon>
        <taxon>malvids</taxon>
        <taxon>Malvales</taxon>
        <taxon>Malvaceae</taxon>
        <taxon>Malvoideae</taxon>
        <taxon>Hibiscus</taxon>
    </lineage>
</organism>
<sequence length="160" mass="17506">MVKEGRLVMSGRCCLARSSGACGEGKIVMSSSRISRFWKKKVSWEPPPEDWYKVNSDGAYDMVSSRSGCGGVIRGQWIGGFACGLEVASALEFGLWGAMIGLRFAWDLGLKRIILEIDSIERNKAADCMARMARSMTPGLHTFITPPGNVRKVIQAEADN</sequence>
<reference evidence="2" key="1">
    <citation type="submission" date="2019-09" db="EMBL/GenBank/DDBJ databases">
        <title>Draft genome information of white flower Hibiscus syriacus.</title>
        <authorList>
            <person name="Kim Y.-M."/>
        </authorList>
    </citation>
    <scope>NUCLEOTIDE SEQUENCE [LARGE SCALE GENOMIC DNA]</scope>
    <source>
        <tissue evidence="2">Leaf</tissue>
    </source>
</reference>
<dbReference type="GO" id="GO:0004523">
    <property type="term" value="F:RNA-DNA hybrid ribonuclease activity"/>
    <property type="evidence" value="ECO:0007669"/>
    <property type="project" value="InterPro"/>
</dbReference>
<evidence type="ECO:0000313" key="2">
    <source>
        <dbReference type="EMBL" id="KAE8667735.1"/>
    </source>
</evidence>
<name>A0A6A2XKX2_HIBSY</name>
<dbReference type="InterPro" id="IPR002156">
    <property type="entry name" value="RNaseH_domain"/>
</dbReference>
<dbReference type="GO" id="GO:0003676">
    <property type="term" value="F:nucleic acid binding"/>
    <property type="evidence" value="ECO:0007669"/>
    <property type="project" value="InterPro"/>
</dbReference>
<evidence type="ECO:0000259" key="1">
    <source>
        <dbReference type="Pfam" id="PF13456"/>
    </source>
</evidence>
<protein>
    <recommendedName>
        <fullName evidence="1">RNase H type-1 domain-containing protein</fullName>
    </recommendedName>
</protein>
<proteinExistence type="predicted"/>
<dbReference type="InterPro" id="IPR053151">
    <property type="entry name" value="RNase_H-like"/>
</dbReference>
<dbReference type="InterPro" id="IPR044730">
    <property type="entry name" value="RNase_H-like_dom_plant"/>
</dbReference>
<dbReference type="CDD" id="cd06222">
    <property type="entry name" value="RNase_H_like"/>
    <property type="match status" value="1"/>
</dbReference>
<gene>
    <name evidence="2" type="ORF">F3Y22_tig00112383pilonHSYRG00533</name>
</gene>